<dbReference type="GO" id="GO:0004386">
    <property type="term" value="F:helicase activity"/>
    <property type="evidence" value="ECO:0007669"/>
    <property type="project" value="UniProtKB-KW"/>
</dbReference>
<feature type="short sequence motif" description="Q motif" evidence="6">
    <location>
        <begin position="1"/>
        <end position="29"/>
    </location>
</feature>
<feature type="compositionally biased region" description="Basic and acidic residues" evidence="8">
    <location>
        <begin position="399"/>
        <end position="413"/>
    </location>
</feature>
<evidence type="ECO:0000256" key="2">
    <source>
        <dbReference type="ARBA" id="ARBA00022801"/>
    </source>
</evidence>
<dbReference type="CDD" id="cd00268">
    <property type="entry name" value="DEADc"/>
    <property type="match status" value="1"/>
</dbReference>
<keyword evidence="1 7" id="KW-0547">Nucleotide-binding</keyword>
<evidence type="ECO:0000259" key="9">
    <source>
        <dbReference type="PROSITE" id="PS51192"/>
    </source>
</evidence>
<feature type="domain" description="Helicase ATP-binding" evidence="9">
    <location>
        <begin position="32"/>
        <end position="207"/>
    </location>
</feature>
<keyword evidence="13" id="KW-1185">Reference proteome</keyword>
<keyword evidence="2 7" id="KW-0378">Hydrolase</keyword>
<name>A0ABN3YSZ9_FIBSS</name>
<proteinExistence type="inferred from homology"/>
<feature type="region of interest" description="Disordered" evidence="8">
    <location>
        <begin position="372"/>
        <end position="486"/>
    </location>
</feature>
<dbReference type="SMART" id="SM00487">
    <property type="entry name" value="DEXDc"/>
    <property type="match status" value="1"/>
</dbReference>
<dbReference type="InterPro" id="IPR000629">
    <property type="entry name" value="RNA-helicase_DEAD-box_CS"/>
</dbReference>
<dbReference type="Pfam" id="PF00271">
    <property type="entry name" value="Helicase_C"/>
    <property type="match status" value="1"/>
</dbReference>
<dbReference type="InterPro" id="IPR014001">
    <property type="entry name" value="Helicase_ATP-bd"/>
</dbReference>
<feature type="domain" description="DEAD-box RNA helicase Q" evidence="11">
    <location>
        <begin position="1"/>
        <end position="29"/>
    </location>
</feature>
<evidence type="ECO:0000256" key="1">
    <source>
        <dbReference type="ARBA" id="ARBA00022741"/>
    </source>
</evidence>
<feature type="domain" description="Helicase C-terminal" evidence="10">
    <location>
        <begin position="235"/>
        <end position="388"/>
    </location>
</feature>
<dbReference type="InterPro" id="IPR014014">
    <property type="entry name" value="RNA_helicase_DEAD_Q_motif"/>
</dbReference>
<dbReference type="PANTHER" id="PTHR47959">
    <property type="entry name" value="ATP-DEPENDENT RNA HELICASE RHLE-RELATED"/>
    <property type="match status" value="1"/>
</dbReference>
<dbReference type="RefSeq" id="WP_015731898.1">
    <property type="nucleotide sequence ID" value="NC_013410.1"/>
</dbReference>
<evidence type="ECO:0000256" key="4">
    <source>
        <dbReference type="ARBA" id="ARBA00022840"/>
    </source>
</evidence>
<dbReference type="SUPFAM" id="SSF52540">
    <property type="entry name" value="P-loop containing nucleoside triphosphate hydrolases"/>
    <property type="match status" value="1"/>
</dbReference>
<evidence type="ECO:0000256" key="7">
    <source>
        <dbReference type="RuleBase" id="RU000492"/>
    </source>
</evidence>
<dbReference type="PROSITE" id="PS51192">
    <property type="entry name" value="HELICASE_ATP_BIND_1"/>
    <property type="match status" value="1"/>
</dbReference>
<evidence type="ECO:0000256" key="3">
    <source>
        <dbReference type="ARBA" id="ARBA00022806"/>
    </source>
</evidence>
<dbReference type="InterPro" id="IPR011545">
    <property type="entry name" value="DEAD/DEAH_box_helicase_dom"/>
</dbReference>
<organism evidence="12 13">
    <name type="scientific">Fibrobacter succinogenes (strain ATCC 19169 / S85)</name>
    <dbReference type="NCBI Taxonomy" id="59374"/>
    <lineage>
        <taxon>Bacteria</taxon>
        <taxon>Pseudomonadati</taxon>
        <taxon>Fibrobacterota</taxon>
        <taxon>Fibrobacteria</taxon>
        <taxon>Fibrobacterales</taxon>
        <taxon>Fibrobacteraceae</taxon>
        <taxon>Fibrobacter</taxon>
    </lineage>
</organism>
<keyword evidence="4 7" id="KW-0067">ATP-binding</keyword>
<dbReference type="InterPro" id="IPR044742">
    <property type="entry name" value="DEAD/DEAH_RhlB"/>
</dbReference>
<dbReference type="PROSITE" id="PS51194">
    <property type="entry name" value="HELICASE_CTER"/>
    <property type="match status" value="1"/>
</dbReference>
<feature type="compositionally biased region" description="Polar residues" evidence="8">
    <location>
        <begin position="427"/>
        <end position="455"/>
    </location>
</feature>
<gene>
    <name evidence="12" type="ordered locus">Fisuc_1033</name>
</gene>
<dbReference type="Pfam" id="PF00270">
    <property type="entry name" value="DEAD"/>
    <property type="match status" value="1"/>
</dbReference>
<dbReference type="Proteomes" id="UP000001497">
    <property type="component" value="Chromosome"/>
</dbReference>
<dbReference type="PANTHER" id="PTHR47959:SF13">
    <property type="entry name" value="ATP-DEPENDENT RNA HELICASE RHLE"/>
    <property type="match status" value="1"/>
</dbReference>
<dbReference type="PROSITE" id="PS00039">
    <property type="entry name" value="DEAD_ATP_HELICASE"/>
    <property type="match status" value="1"/>
</dbReference>
<sequence>MKFEELPLANPLQRAVRAVGYETPTPIQERSIPSLLEGKDLLGIAQTGTGKTAAFALPILQRLLDSGKFRSPKTCRALILLPTRELAIQVEDCFREYAQFTAISTACIFGGVNDNPQKQKLIRGVDVLVATPGRLLDLIGQKAISLKKLEFFVLDEADRMLDMGFIHDIRKVVAMLPQDRQNLFFSATMPEEISKLAATILRPNPVRVEVAPQSTPIERIRQELYRIDKRRKGALLKELLAEHPEMKKVLVFCRTKHGADKIVRVLEKAGIKCAAIHGNKSQNRRQEALGNFKCEQIRVLVATDIAARGIDVDDVSHVFNYDLPNEHETFVHRIGRTARAGKEGVAISFCSPDEESDLRGIEKLTRVKIPEGDQSIYENLPPPQKETAESMMRNSRGRMSREEAQARAAETRNNRGNRKGNHGKQNSNNAPHNSEQISRNPAQNVTVQNAPADNTPNPQNGGRRHRRNRPGSRARRRMRESQSQQQ</sequence>
<reference evidence="12" key="1">
    <citation type="submission" date="2009-10" db="EMBL/GenBank/DDBJ databases">
        <title>Complete sequence of Fibrobacter succinogenes subsp. succinogenes S85.</title>
        <authorList>
            <consortium name="US DOE Joint Genome Institute"/>
            <person name="Lucas S."/>
            <person name="Copeland A."/>
            <person name="Lapidus A."/>
            <person name="Glavina del Rio T."/>
            <person name="Tice H."/>
            <person name="Bruce D."/>
            <person name="Goodwin L."/>
            <person name="Pitluck S."/>
            <person name="Chertkov O."/>
            <person name="Detter J.C."/>
            <person name="Han C."/>
            <person name="Tapia R."/>
            <person name="Larimer F."/>
            <person name="Land M."/>
            <person name="Hauser L."/>
            <person name="Kyrpides N."/>
            <person name="Mikhailova N."/>
            <person name="Weimer P.J."/>
            <person name="Stevenson D.M."/>
            <person name="Boyum J."/>
            <person name="Brumm P.I."/>
            <person name="Mead D."/>
        </authorList>
    </citation>
    <scope>NUCLEOTIDE SEQUENCE [LARGE SCALE GENOMIC DNA]</scope>
    <source>
        <strain evidence="12">S85</strain>
    </source>
</reference>
<dbReference type="EMBL" id="CP001792">
    <property type="protein sequence ID" value="ACX74638.1"/>
    <property type="molecule type" value="Genomic_DNA"/>
</dbReference>
<dbReference type="InterPro" id="IPR001650">
    <property type="entry name" value="Helicase_C-like"/>
</dbReference>
<accession>A0ABN3YSZ9</accession>
<feature type="compositionally biased region" description="Basic residues" evidence="8">
    <location>
        <begin position="462"/>
        <end position="478"/>
    </location>
</feature>
<evidence type="ECO:0000313" key="13">
    <source>
        <dbReference type="Proteomes" id="UP000001497"/>
    </source>
</evidence>
<dbReference type="Gene3D" id="3.40.50.300">
    <property type="entry name" value="P-loop containing nucleotide triphosphate hydrolases"/>
    <property type="match status" value="2"/>
</dbReference>
<evidence type="ECO:0000256" key="5">
    <source>
        <dbReference type="ARBA" id="ARBA00038437"/>
    </source>
</evidence>
<evidence type="ECO:0000259" key="10">
    <source>
        <dbReference type="PROSITE" id="PS51194"/>
    </source>
</evidence>
<evidence type="ECO:0000313" key="12">
    <source>
        <dbReference type="EMBL" id="ACX74638.1"/>
    </source>
</evidence>
<dbReference type="InterPro" id="IPR050079">
    <property type="entry name" value="DEAD_box_RNA_helicase"/>
</dbReference>
<dbReference type="SMART" id="SM00490">
    <property type="entry name" value="HELICc"/>
    <property type="match status" value="1"/>
</dbReference>
<evidence type="ECO:0000259" key="11">
    <source>
        <dbReference type="PROSITE" id="PS51195"/>
    </source>
</evidence>
<evidence type="ECO:0000256" key="8">
    <source>
        <dbReference type="SAM" id="MobiDB-lite"/>
    </source>
</evidence>
<evidence type="ECO:0000256" key="6">
    <source>
        <dbReference type="PROSITE-ProRule" id="PRU00552"/>
    </source>
</evidence>
<dbReference type="CDD" id="cd18787">
    <property type="entry name" value="SF2_C_DEAD"/>
    <property type="match status" value="1"/>
</dbReference>
<protein>
    <submittedName>
        <fullName evidence="12">DEAD/DEAH box helicase domain protein</fullName>
    </submittedName>
</protein>
<dbReference type="PROSITE" id="PS51195">
    <property type="entry name" value="Q_MOTIF"/>
    <property type="match status" value="1"/>
</dbReference>
<keyword evidence="3 7" id="KW-0347">Helicase</keyword>
<comment type="similarity">
    <text evidence="5 7">Belongs to the DEAD box helicase family.</text>
</comment>
<dbReference type="InterPro" id="IPR027417">
    <property type="entry name" value="P-loop_NTPase"/>
</dbReference>